<organism evidence="2 3">
    <name type="scientific">Pseudomonas shahriarae</name>
    <dbReference type="NCBI Taxonomy" id="2745512"/>
    <lineage>
        <taxon>Bacteria</taxon>
        <taxon>Pseudomonadati</taxon>
        <taxon>Pseudomonadota</taxon>
        <taxon>Gammaproteobacteria</taxon>
        <taxon>Pseudomonadales</taxon>
        <taxon>Pseudomonadaceae</taxon>
        <taxon>Pseudomonas</taxon>
    </lineage>
</organism>
<feature type="non-terminal residue" evidence="2">
    <location>
        <position position="112"/>
    </location>
</feature>
<dbReference type="AlphaFoldDB" id="A0A9X4HGA7"/>
<dbReference type="EMBL" id="JAMDHA010000117">
    <property type="protein sequence ID" value="MDD1012063.1"/>
    <property type="molecule type" value="Genomic_DNA"/>
</dbReference>
<name>A0A9X4HGA7_9PSED</name>
<keyword evidence="1" id="KW-0812">Transmembrane</keyword>
<dbReference type="Proteomes" id="UP001148185">
    <property type="component" value="Unassembled WGS sequence"/>
</dbReference>
<evidence type="ECO:0000256" key="1">
    <source>
        <dbReference type="SAM" id="Phobius"/>
    </source>
</evidence>
<keyword evidence="1" id="KW-1133">Transmembrane helix</keyword>
<feature type="transmembrane region" description="Helical" evidence="1">
    <location>
        <begin position="77"/>
        <end position="101"/>
    </location>
</feature>
<sequence length="112" mass="11958">MSRNHYLKHLALSMGTKLAMIALRLLRNVLLARILGPSERGLFALLSTLPDLISAATSGGLNSAVGYQAAKQRPMGLLLAQVLVFGCLLAGLLTLLVVALVREFGTELDITM</sequence>
<keyword evidence="3" id="KW-1185">Reference proteome</keyword>
<evidence type="ECO:0000313" key="3">
    <source>
        <dbReference type="Proteomes" id="UP001148185"/>
    </source>
</evidence>
<reference evidence="2 3" key="1">
    <citation type="submission" date="2022-05" db="EMBL/GenBank/DDBJ databases">
        <title>Novel Pseudomonas spp. Isolated from a Rainbow Trout Aquaculture Facility.</title>
        <authorList>
            <person name="Testerman T."/>
            <person name="Graf J."/>
        </authorList>
    </citation>
    <scope>NUCLEOTIDE SEQUENCE [LARGE SCALE GENOMIC DNA]</scope>
    <source>
        <strain evidence="2 3">ID1042</strain>
    </source>
</reference>
<gene>
    <name evidence="2" type="ORF">M5G27_32040</name>
</gene>
<keyword evidence="1" id="KW-0472">Membrane</keyword>
<proteinExistence type="predicted"/>
<protein>
    <submittedName>
        <fullName evidence="2">Polysaccharide biosynthesis protein</fullName>
    </submittedName>
</protein>
<evidence type="ECO:0000313" key="2">
    <source>
        <dbReference type="EMBL" id="MDD1012063.1"/>
    </source>
</evidence>
<comment type="caution">
    <text evidence="2">The sequence shown here is derived from an EMBL/GenBank/DDBJ whole genome shotgun (WGS) entry which is preliminary data.</text>
</comment>
<accession>A0A9X4HGA7</accession>